<dbReference type="HAMAP" id="MF_00165">
    <property type="entry name" value="Thymidylate_kinase"/>
    <property type="match status" value="1"/>
</dbReference>
<evidence type="ECO:0000256" key="6">
    <source>
        <dbReference type="ARBA" id="ARBA00022741"/>
    </source>
</evidence>
<dbReference type="SUPFAM" id="SSF52540">
    <property type="entry name" value="P-loop containing nucleoside triphosphate hydrolases"/>
    <property type="match status" value="1"/>
</dbReference>
<dbReference type="InterPro" id="IPR027417">
    <property type="entry name" value="P-loop_NTPase"/>
</dbReference>
<evidence type="ECO:0000256" key="11">
    <source>
        <dbReference type="ARBA" id="ARBA00057735"/>
    </source>
</evidence>
<dbReference type="EMBL" id="PDKT01000001">
    <property type="protein sequence ID" value="PPI88303.1"/>
    <property type="molecule type" value="Genomic_DNA"/>
</dbReference>
<dbReference type="InterPro" id="IPR039430">
    <property type="entry name" value="Thymidylate_kin-like_dom"/>
</dbReference>
<evidence type="ECO:0000256" key="4">
    <source>
        <dbReference type="ARBA" id="ARBA00022679"/>
    </source>
</evidence>
<dbReference type="GO" id="GO:0005524">
    <property type="term" value="F:ATP binding"/>
    <property type="evidence" value="ECO:0007669"/>
    <property type="project" value="UniProtKB-UniRule"/>
</dbReference>
<evidence type="ECO:0000256" key="8">
    <source>
        <dbReference type="ARBA" id="ARBA00022840"/>
    </source>
</evidence>
<evidence type="ECO:0000256" key="7">
    <source>
        <dbReference type="ARBA" id="ARBA00022777"/>
    </source>
</evidence>
<dbReference type="AlphaFoldDB" id="A0A2P5T166"/>
<keyword evidence="4 12" id="KW-0808">Transferase</keyword>
<dbReference type="GO" id="GO:0006227">
    <property type="term" value="P:dUDP biosynthetic process"/>
    <property type="evidence" value="ECO:0007669"/>
    <property type="project" value="TreeGrafter"/>
</dbReference>
<dbReference type="GO" id="GO:0005829">
    <property type="term" value="C:cytosol"/>
    <property type="evidence" value="ECO:0007669"/>
    <property type="project" value="TreeGrafter"/>
</dbReference>
<keyword evidence="5 12" id="KW-0545">Nucleotide biosynthesis</keyword>
<dbReference type="InterPro" id="IPR018095">
    <property type="entry name" value="Thymidylate_kin_CS"/>
</dbReference>
<keyword evidence="8 12" id="KW-0067">ATP-binding</keyword>
<evidence type="ECO:0000256" key="2">
    <source>
        <dbReference type="ARBA" id="ARBA00012980"/>
    </source>
</evidence>
<accession>A0A2P5T166</accession>
<sequence>MKNKFIVVEGLENAGKTTACNIIIDILNKYGIKREKILLTREPGGTPIAESLRTIITNQKQQEHITKITELLVIYAARAQLLDNVIKPALKCGKWVISDRHNLSSHAYQGGGRQLNSDLIDELSYIVLGDFYPDITFYLDITPDICLQRLKIQGNLDRIEQESLDFFERTRNFYLKKIQQNDNIIFIDATQSLDRVVQNLKKYLLNWLKNQ</sequence>
<evidence type="ECO:0000256" key="9">
    <source>
        <dbReference type="ARBA" id="ARBA00029962"/>
    </source>
</evidence>
<keyword evidence="6 12" id="KW-0547">Nucleotide-binding</keyword>
<dbReference type="Pfam" id="PF02223">
    <property type="entry name" value="Thymidylate_kin"/>
    <property type="match status" value="1"/>
</dbReference>
<dbReference type="PANTHER" id="PTHR10344">
    <property type="entry name" value="THYMIDYLATE KINASE"/>
    <property type="match status" value="1"/>
</dbReference>
<comment type="caution">
    <text evidence="12">Lacks conserved residue(s) required for the propagation of feature annotation.</text>
</comment>
<comment type="similarity">
    <text evidence="1 12">Belongs to the thymidylate kinase family.</text>
</comment>
<dbReference type="GO" id="GO:0006235">
    <property type="term" value="P:dTTP biosynthetic process"/>
    <property type="evidence" value="ECO:0007669"/>
    <property type="project" value="UniProtKB-UniRule"/>
</dbReference>
<evidence type="ECO:0000256" key="1">
    <source>
        <dbReference type="ARBA" id="ARBA00009776"/>
    </source>
</evidence>
<evidence type="ECO:0000256" key="12">
    <source>
        <dbReference type="HAMAP-Rule" id="MF_00165"/>
    </source>
</evidence>
<evidence type="ECO:0000259" key="13">
    <source>
        <dbReference type="Pfam" id="PF02223"/>
    </source>
</evidence>
<dbReference type="PROSITE" id="PS01331">
    <property type="entry name" value="THYMIDYLATE_KINASE"/>
    <property type="match status" value="1"/>
</dbReference>
<evidence type="ECO:0000313" key="15">
    <source>
        <dbReference type="Proteomes" id="UP000296153"/>
    </source>
</evidence>
<comment type="catalytic activity">
    <reaction evidence="10 12">
        <text>dTMP + ATP = dTDP + ADP</text>
        <dbReference type="Rhea" id="RHEA:13517"/>
        <dbReference type="ChEBI" id="CHEBI:30616"/>
        <dbReference type="ChEBI" id="CHEBI:58369"/>
        <dbReference type="ChEBI" id="CHEBI:63528"/>
        <dbReference type="ChEBI" id="CHEBI:456216"/>
        <dbReference type="EC" id="2.7.4.9"/>
    </reaction>
</comment>
<evidence type="ECO:0000256" key="5">
    <source>
        <dbReference type="ARBA" id="ARBA00022727"/>
    </source>
</evidence>
<dbReference type="PANTHER" id="PTHR10344:SF4">
    <property type="entry name" value="UMP-CMP KINASE 2, MITOCHONDRIAL"/>
    <property type="match status" value="1"/>
</dbReference>
<dbReference type="RefSeq" id="WP_136130915.1">
    <property type="nucleotide sequence ID" value="NZ_PDKT01000001.1"/>
</dbReference>
<comment type="function">
    <text evidence="11 12">Phosphorylation of dTMP to form dTDP in both de novo and salvage pathways of dTTP synthesis.</text>
</comment>
<dbReference type="NCBIfam" id="TIGR00041">
    <property type="entry name" value="DTMP_kinase"/>
    <property type="match status" value="1"/>
</dbReference>
<proteinExistence type="inferred from homology"/>
<dbReference type="GO" id="GO:0004798">
    <property type="term" value="F:dTMP kinase activity"/>
    <property type="evidence" value="ECO:0007669"/>
    <property type="project" value="UniProtKB-UniRule"/>
</dbReference>
<dbReference type="CDD" id="cd01672">
    <property type="entry name" value="TMPK"/>
    <property type="match status" value="1"/>
</dbReference>
<dbReference type="Gene3D" id="3.40.50.300">
    <property type="entry name" value="P-loop containing nucleotide triphosphate hydrolases"/>
    <property type="match status" value="1"/>
</dbReference>
<dbReference type="InterPro" id="IPR018094">
    <property type="entry name" value="Thymidylate_kinase"/>
</dbReference>
<gene>
    <name evidence="12" type="primary">tmk</name>
    <name evidence="14" type="ORF">CRV12_00500</name>
</gene>
<dbReference type="EC" id="2.7.4.9" evidence="2 12"/>
<organism evidence="14 15">
    <name type="scientific">Candidatus Pantoea edessiphila</name>
    <dbReference type="NCBI Taxonomy" id="2044610"/>
    <lineage>
        <taxon>Bacteria</taxon>
        <taxon>Pseudomonadati</taxon>
        <taxon>Pseudomonadota</taxon>
        <taxon>Gammaproteobacteria</taxon>
        <taxon>Enterobacterales</taxon>
        <taxon>Erwiniaceae</taxon>
        <taxon>Pantoea</taxon>
    </lineage>
</organism>
<evidence type="ECO:0000256" key="10">
    <source>
        <dbReference type="ARBA" id="ARBA00048743"/>
    </source>
</evidence>
<dbReference type="GO" id="GO:0006233">
    <property type="term" value="P:dTDP biosynthetic process"/>
    <property type="evidence" value="ECO:0007669"/>
    <property type="project" value="InterPro"/>
</dbReference>
<comment type="caution">
    <text evidence="14">The sequence shown here is derived from an EMBL/GenBank/DDBJ whole genome shotgun (WGS) entry which is preliminary data.</text>
</comment>
<dbReference type="FunFam" id="3.40.50.300:FF:000225">
    <property type="entry name" value="Thymidylate kinase"/>
    <property type="match status" value="1"/>
</dbReference>
<reference evidence="14 15" key="1">
    <citation type="journal article" date="2018" name="Genome Biol. Evol.">
        <title>Cladogenesis and Genomic Streamlining in Extracellular Endosymbionts of Tropical Stink Bugs.</title>
        <authorList>
            <person name="Otero-Bravo A."/>
            <person name="Goffredi S."/>
            <person name="Sabree Z.L."/>
        </authorList>
    </citation>
    <scope>NUCLEOTIDE SEQUENCE [LARGE SCALE GENOMIC DNA]</scope>
    <source>
        <strain evidence="14 15">SoEE</strain>
    </source>
</reference>
<dbReference type="OrthoDB" id="9774907at2"/>
<name>A0A2P5T166_9GAMM</name>
<evidence type="ECO:0000256" key="3">
    <source>
        <dbReference type="ARBA" id="ARBA00017144"/>
    </source>
</evidence>
<dbReference type="Proteomes" id="UP000296153">
    <property type="component" value="Unassembled WGS sequence"/>
</dbReference>
<protein>
    <recommendedName>
        <fullName evidence="3 12">Thymidylate kinase</fullName>
        <ecNumber evidence="2 12">2.7.4.9</ecNumber>
    </recommendedName>
    <alternativeName>
        <fullName evidence="9 12">dTMP kinase</fullName>
    </alternativeName>
</protein>
<evidence type="ECO:0000313" key="14">
    <source>
        <dbReference type="EMBL" id="PPI88303.1"/>
    </source>
</evidence>
<keyword evidence="7 12" id="KW-0418">Kinase</keyword>
<feature type="domain" description="Thymidylate kinase-like" evidence="13">
    <location>
        <begin position="8"/>
        <end position="198"/>
    </location>
</feature>